<dbReference type="InterPro" id="IPR021860">
    <property type="entry name" value="Peptidase_S12_Pab87-rel_C"/>
</dbReference>
<protein>
    <submittedName>
        <fullName evidence="4">Beta-lactamase/transpeptidase-like protein</fullName>
    </submittedName>
</protein>
<sequence length="543" mass="60695">MPTQQPSPKLAAVMERLRRLEPRIEKIMSITGLPGCSIGVIHQGVEVWKFNAGFRDVEKQLPPRSDTVFNLNSLTKSLTAAALARLVQDGKLSWETPIISILPDFAEGGDATDQSINAMDLLSMRTGHFALNCMAWQGNNIVLPKKEDTVQYWNATPRIAPFRQSFIYNNWGYGVIALVIEKLSGQPFHTFLQERIFDPLGLKRTKMQDDTPFENSAKAYAVLDNRTPIPVPPPSIGAGVFTEGGSGVLSTIDDMLRLYHAYLLAINHQSQSGSNSTPDNPFTQCNKLLEPHNTLPRPYRTFSIQEQNYCAGLIRSLLPGPLGMMGINSDFNEWPPVVLEGFLKTLCYYHQGMMVGSTSNIALLPETETVVAVLANAFPLGDGADWISQMIIEAIFNPPTTKDFEENAEEVALEVLQLLPGIGKELQDRHSRHKLGALPTLPFPSYVGTFKHEATPFTLDIKLEGNGLTMTFNGCQEETYCLRPYNLDTFSWWTPFNEAAQRGRFVTCYPESTFLISFEKEASRIAWVSGDILDEPYYFLRVE</sequence>
<dbReference type="Gene3D" id="2.40.128.600">
    <property type="match status" value="1"/>
</dbReference>
<proteinExistence type="inferred from homology"/>
<dbReference type="SUPFAM" id="SSF56601">
    <property type="entry name" value="beta-lactamase/transpeptidase-like"/>
    <property type="match status" value="1"/>
</dbReference>
<dbReference type="PANTHER" id="PTHR46825">
    <property type="entry name" value="D-ALANYL-D-ALANINE-CARBOXYPEPTIDASE/ENDOPEPTIDASE AMPH"/>
    <property type="match status" value="1"/>
</dbReference>
<organism evidence="4 5">
    <name type="scientific">Dactylonectria macrodidyma</name>
    <dbReference type="NCBI Taxonomy" id="307937"/>
    <lineage>
        <taxon>Eukaryota</taxon>
        <taxon>Fungi</taxon>
        <taxon>Dikarya</taxon>
        <taxon>Ascomycota</taxon>
        <taxon>Pezizomycotina</taxon>
        <taxon>Sordariomycetes</taxon>
        <taxon>Hypocreomycetidae</taxon>
        <taxon>Hypocreales</taxon>
        <taxon>Nectriaceae</taxon>
        <taxon>Dactylonectria</taxon>
    </lineage>
</organism>
<evidence type="ECO:0000313" key="5">
    <source>
        <dbReference type="Proteomes" id="UP000738349"/>
    </source>
</evidence>
<evidence type="ECO:0000313" key="4">
    <source>
        <dbReference type="EMBL" id="KAH7176312.1"/>
    </source>
</evidence>
<feature type="domain" description="Beta-lactamase-related" evidence="2">
    <location>
        <begin position="24"/>
        <end position="382"/>
    </location>
</feature>
<dbReference type="Pfam" id="PF11954">
    <property type="entry name" value="DUF3471"/>
    <property type="match status" value="1"/>
</dbReference>
<comment type="caution">
    <text evidence="4">The sequence shown here is derived from an EMBL/GenBank/DDBJ whole genome shotgun (WGS) entry which is preliminary data.</text>
</comment>
<dbReference type="Gene3D" id="3.40.710.10">
    <property type="entry name" value="DD-peptidase/beta-lactamase superfamily"/>
    <property type="match status" value="1"/>
</dbReference>
<reference evidence="4" key="1">
    <citation type="journal article" date="2021" name="Nat. Commun.">
        <title>Genetic determinants of endophytism in the Arabidopsis root mycobiome.</title>
        <authorList>
            <person name="Mesny F."/>
            <person name="Miyauchi S."/>
            <person name="Thiergart T."/>
            <person name="Pickel B."/>
            <person name="Atanasova L."/>
            <person name="Karlsson M."/>
            <person name="Huettel B."/>
            <person name="Barry K.W."/>
            <person name="Haridas S."/>
            <person name="Chen C."/>
            <person name="Bauer D."/>
            <person name="Andreopoulos W."/>
            <person name="Pangilinan J."/>
            <person name="LaButti K."/>
            <person name="Riley R."/>
            <person name="Lipzen A."/>
            <person name="Clum A."/>
            <person name="Drula E."/>
            <person name="Henrissat B."/>
            <person name="Kohler A."/>
            <person name="Grigoriev I.V."/>
            <person name="Martin F.M."/>
            <person name="Hacquard S."/>
        </authorList>
    </citation>
    <scope>NUCLEOTIDE SEQUENCE</scope>
    <source>
        <strain evidence="4">MPI-CAGE-AT-0147</strain>
    </source>
</reference>
<dbReference type="OrthoDB" id="10250282at2759"/>
<dbReference type="Pfam" id="PF00144">
    <property type="entry name" value="Beta-lactamase"/>
    <property type="match status" value="1"/>
</dbReference>
<dbReference type="InterPro" id="IPR012338">
    <property type="entry name" value="Beta-lactam/transpept-like"/>
</dbReference>
<dbReference type="EMBL" id="JAGMUV010000001">
    <property type="protein sequence ID" value="KAH7176312.1"/>
    <property type="molecule type" value="Genomic_DNA"/>
</dbReference>
<comment type="similarity">
    <text evidence="1">Belongs to the peptidase S12 family.</text>
</comment>
<keyword evidence="5" id="KW-1185">Reference proteome</keyword>
<accession>A0A9P9FUQ0</accession>
<evidence type="ECO:0000259" key="2">
    <source>
        <dbReference type="Pfam" id="PF00144"/>
    </source>
</evidence>
<dbReference type="AlphaFoldDB" id="A0A9P9FUQ0"/>
<evidence type="ECO:0000256" key="1">
    <source>
        <dbReference type="ARBA" id="ARBA00038215"/>
    </source>
</evidence>
<dbReference type="InterPro" id="IPR050491">
    <property type="entry name" value="AmpC-like"/>
</dbReference>
<evidence type="ECO:0000259" key="3">
    <source>
        <dbReference type="Pfam" id="PF11954"/>
    </source>
</evidence>
<name>A0A9P9FUQ0_9HYPO</name>
<feature type="domain" description="Peptidase S12 Pab87-related C-terminal" evidence="3">
    <location>
        <begin position="434"/>
        <end position="495"/>
    </location>
</feature>
<dbReference type="PANTHER" id="PTHR46825:SF14">
    <property type="entry name" value="BETA-LACTAMASE-RELATED DOMAIN-CONTAINING PROTEIN"/>
    <property type="match status" value="1"/>
</dbReference>
<dbReference type="InterPro" id="IPR001466">
    <property type="entry name" value="Beta-lactam-related"/>
</dbReference>
<gene>
    <name evidence="4" type="ORF">EDB81DRAFT_940253</name>
</gene>
<dbReference type="Proteomes" id="UP000738349">
    <property type="component" value="Unassembled WGS sequence"/>
</dbReference>